<dbReference type="SUPFAM" id="SSF51905">
    <property type="entry name" value="FAD/NAD(P)-binding domain"/>
    <property type="match status" value="1"/>
</dbReference>
<evidence type="ECO:0000313" key="7">
    <source>
        <dbReference type="Proteomes" id="UP001175261"/>
    </source>
</evidence>
<evidence type="ECO:0000313" key="6">
    <source>
        <dbReference type="EMBL" id="KAK0386097.1"/>
    </source>
</evidence>
<evidence type="ECO:0000256" key="1">
    <source>
        <dbReference type="ARBA" id="ARBA00010790"/>
    </source>
</evidence>
<feature type="domain" description="Glucose-methanol-choline oxidoreductase N-terminal" evidence="4">
    <location>
        <begin position="21"/>
        <end position="329"/>
    </location>
</feature>
<dbReference type="Pfam" id="PF00732">
    <property type="entry name" value="GMC_oxred_N"/>
    <property type="match status" value="1"/>
</dbReference>
<feature type="active site" description="Proton donor" evidence="2">
    <location>
        <position position="577"/>
    </location>
</feature>
<feature type="domain" description="Glucose-methanol-choline oxidoreductase C-terminal" evidence="5">
    <location>
        <begin position="442"/>
        <end position="629"/>
    </location>
</feature>
<comment type="cofactor">
    <cofactor evidence="3">
        <name>FAD</name>
        <dbReference type="ChEBI" id="CHEBI:57692"/>
    </cofactor>
</comment>
<feature type="binding site" evidence="3">
    <location>
        <position position="101"/>
    </location>
    <ligand>
        <name>FAD</name>
        <dbReference type="ChEBI" id="CHEBI:57692"/>
    </ligand>
</feature>
<feature type="binding site" evidence="3">
    <location>
        <position position="244"/>
    </location>
    <ligand>
        <name>FAD</name>
        <dbReference type="ChEBI" id="CHEBI:57692"/>
    </ligand>
</feature>
<sequence length="643" mass="70417">MWPFDAPFPEKDPRDIDGEEYDYVVIGGGTSGAAVASKLSEDPNVSVLVIERGPVGDDWTSRVPLISCDYTTDRSPVIPDHRSRPIASRGGFRVHLLSAHVLGGGSRINAAIATRGMPGGYNAWAETLGLEDWSWDKVEPYFRGMENATEAQTDPSRGSRGPVSVRHVPSCFDFPSYLEKSFRTLGLGVCSSINSADAPAQVFAKTEITVDEKGRRVSSYSAFLNARIANARKANLTVCTNTAVTKLELSDDARTVVRVHFRRARSKKGQKGGPDCFIKVRREAIVCSGCFVSPLILMHSGIGPADVLAKHQIPCVRDLPVGRNFKDHLIFGMTMEVPLAESIDALQNSIWVVLWNFILYLFLGTGLFAGNPTPSLAFLKTDHLDSETLVIRQTDDDGNSTSDDSSPRNAPDVEVMALACGSLDRFTPGKSLISLLPCLTQPKSVGTLEPASRDPEDYADVTFPYLTDEQDIVAARKATRFSMRVMDEFLNHSGYPHQASVYTAPSINRQPADWDTHDRGTVERFRPKPDDPSGLPVPPSAATQAVVPRSEVEKTWDTVTDEEIDAYVRAVAISGYHGASTCRMSNDPKQGVVDQRLKVHGMTNLRVADASALPQLPTAHTMFPVMMFGLRCADFIREDWKGV</sequence>
<dbReference type="Gene3D" id="3.50.50.60">
    <property type="entry name" value="FAD/NAD(P)-binding domain"/>
    <property type="match status" value="2"/>
</dbReference>
<dbReference type="PANTHER" id="PTHR11552">
    <property type="entry name" value="GLUCOSE-METHANOL-CHOLINE GMC OXIDOREDUCTASE"/>
    <property type="match status" value="1"/>
</dbReference>
<feature type="active site" description="Proton acceptor" evidence="2">
    <location>
        <position position="620"/>
    </location>
</feature>
<evidence type="ECO:0000259" key="4">
    <source>
        <dbReference type="Pfam" id="PF00732"/>
    </source>
</evidence>
<dbReference type="PANTHER" id="PTHR11552:SF219">
    <property type="entry name" value="GLUCOSE-METHANOL-CHOLINE OXIDOREDUCTASE N-TERMINAL DOMAIN-CONTAINING PROTEIN"/>
    <property type="match status" value="1"/>
</dbReference>
<dbReference type="InterPro" id="IPR036188">
    <property type="entry name" value="FAD/NAD-bd_sf"/>
</dbReference>
<dbReference type="InterPro" id="IPR012132">
    <property type="entry name" value="GMC_OxRdtase"/>
</dbReference>
<evidence type="ECO:0000256" key="2">
    <source>
        <dbReference type="PIRSR" id="PIRSR000137-1"/>
    </source>
</evidence>
<dbReference type="Gene3D" id="3.30.560.10">
    <property type="entry name" value="Glucose Oxidase, domain 3"/>
    <property type="match status" value="2"/>
</dbReference>
<name>A0AA39GHC3_SARSR</name>
<keyword evidence="3" id="KW-0274">FAD</keyword>
<dbReference type="PIRSF" id="PIRSF000137">
    <property type="entry name" value="Alcohol_oxidase"/>
    <property type="match status" value="1"/>
</dbReference>
<comment type="caution">
    <text evidence="6">The sequence shown here is derived from an EMBL/GenBank/DDBJ whole genome shotgun (WGS) entry which is preliminary data.</text>
</comment>
<feature type="binding site" evidence="3">
    <location>
        <begin position="30"/>
        <end position="31"/>
    </location>
    <ligand>
        <name>FAD</name>
        <dbReference type="ChEBI" id="CHEBI:57692"/>
    </ligand>
</feature>
<dbReference type="EMBL" id="JAPDFR010000005">
    <property type="protein sequence ID" value="KAK0386097.1"/>
    <property type="molecule type" value="Genomic_DNA"/>
</dbReference>
<dbReference type="InterPro" id="IPR000172">
    <property type="entry name" value="GMC_OxRdtase_N"/>
</dbReference>
<organism evidence="6 7">
    <name type="scientific">Sarocladium strictum</name>
    <name type="common">Black bundle disease fungus</name>
    <name type="synonym">Acremonium strictum</name>
    <dbReference type="NCBI Taxonomy" id="5046"/>
    <lineage>
        <taxon>Eukaryota</taxon>
        <taxon>Fungi</taxon>
        <taxon>Dikarya</taxon>
        <taxon>Ascomycota</taxon>
        <taxon>Pezizomycotina</taxon>
        <taxon>Sordariomycetes</taxon>
        <taxon>Hypocreomycetidae</taxon>
        <taxon>Hypocreales</taxon>
        <taxon>Sarocladiaceae</taxon>
        <taxon>Sarocladium</taxon>
    </lineage>
</organism>
<reference evidence="6" key="1">
    <citation type="submission" date="2022-10" db="EMBL/GenBank/DDBJ databases">
        <title>Determination and structural analysis of whole genome sequence of Sarocladium strictum F4-1.</title>
        <authorList>
            <person name="Hu L."/>
            <person name="Jiang Y."/>
        </authorList>
    </citation>
    <scope>NUCLEOTIDE SEQUENCE</scope>
    <source>
        <strain evidence="6">F4-1</strain>
    </source>
</reference>
<comment type="similarity">
    <text evidence="1">Belongs to the GMC oxidoreductase family.</text>
</comment>
<dbReference type="GO" id="GO:0050660">
    <property type="term" value="F:flavin adenine dinucleotide binding"/>
    <property type="evidence" value="ECO:0007669"/>
    <property type="project" value="InterPro"/>
</dbReference>
<evidence type="ECO:0000259" key="5">
    <source>
        <dbReference type="Pfam" id="PF05199"/>
    </source>
</evidence>
<proteinExistence type="inferred from homology"/>
<keyword evidence="7" id="KW-1185">Reference proteome</keyword>
<accession>A0AA39GHC3</accession>
<dbReference type="SUPFAM" id="SSF54373">
    <property type="entry name" value="FAD-linked reductases, C-terminal domain"/>
    <property type="match status" value="1"/>
</dbReference>
<dbReference type="Pfam" id="PF05199">
    <property type="entry name" value="GMC_oxred_C"/>
    <property type="match status" value="1"/>
</dbReference>
<protein>
    <submittedName>
        <fullName evidence="6">Uncharacterized protein</fullName>
    </submittedName>
</protein>
<dbReference type="AlphaFoldDB" id="A0AA39GHC3"/>
<keyword evidence="3" id="KW-0285">Flavoprotein</keyword>
<evidence type="ECO:0000256" key="3">
    <source>
        <dbReference type="PIRSR" id="PIRSR000137-2"/>
    </source>
</evidence>
<dbReference type="Proteomes" id="UP001175261">
    <property type="component" value="Unassembled WGS sequence"/>
</dbReference>
<dbReference type="GO" id="GO:0016614">
    <property type="term" value="F:oxidoreductase activity, acting on CH-OH group of donors"/>
    <property type="evidence" value="ECO:0007669"/>
    <property type="project" value="InterPro"/>
</dbReference>
<gene>
    <name evidence="6" type="ORF">NLU13_5934</name>
</gene>
<dbReference type="InterPro" id="IPR007867">
    <property type="entry name" value="GMC_OxRtase_C"/>
</dbReference>